<dbReference type="InterPro" id="IPR050147">
    <property type="entry name" value="Ser/Thr_Dehydratase"/>
</dbReference>
<reference evidence="7" key="1">
    <citation type="journal article" date="2014" name="Int. J. Syst. Evol. Microbiol.">
        <title>Complete genome sequence of Corynebacterium casei LMG S-19264T (=DSM 44701T), isolated from a smear-ripened cheese.</title>
        <authorList>
            <consortium name="US DOE Joint Genome Institute (JGI-PGF)"/>
            <person name="Walter F."/>
            <person name="Albersmeier A."/>
            <person name="Kalinowski J."/>
            <person name="Ruckert C."/>
        </authorList>
    </citation>
    <scope>NUCLEOTIDE SEQUENCE</scope>
    <source>
        <strain evidence="7">CGMCC 4.7201</strain>
    </source>
</reference>
<dbReference type="NCBIfam" id="TIGR01127">
    <property type="entry name" value="ilvA_1Cterm"/>
    <property type="match status" value="1"/>
</dbReference>
<comment type="caution">
    <text evidence="7">The sequence shown here is derived from an EMBL/GenBank/DDBJ whole genome shotgun (WGS) entry which is preliminary data.</text>
</comment>
<dbReference type="RefSeq" id="WP_189130390.1">
    <property type="nucleotide sequence ID" value="NZ_BMMS01000004.1"/>
</dbReference>
<dbReference type="InterPro" id="IPR044561">
    <property type="entry name" value="ACT_ThrD-II-like"/>
</dbReference>
<comment type="similarity">
    <text evidence="2">Belongs to the serine/threonine dehydratase family.</text>
</comment>
<evidence type="ECO:0000256" key="4">
    <source>
        <dbReference type="ARBA" id="ARBA00022898"/>
    </source>
</evidence>
<feature type="domain" description="ACT" evidence="6">
    <location>
        <begin position="331"/>
        <end position="407"/>
    </location>
</feature>
<dbReference type="GO" id="GO:0006567">
    <property type="term" value="P:L-threonine catabolic process"/>
    <property type="evidence" value="ECO:0007669"/>
    <property type="project" value="InterPro"/>
</dbReference>
<dbReference type="CDD" id="cd01562">
    <property type="entry name" value="Thr-dehyd"/>
    <property type="match status" value="1"/>
</dbReference>
<dbReference type="Pfam" id="PF00291">
    <property type="entry name" value="PALP"/>
    <property type="match status" value="1"/>
</dbReference>
<dbReference type="InterPro" id="IPR001926">
    <property type="entry name" value="TrpB-like_PALP"/>
</dbReference>
<organism evidence="7 8">
    <name type="scientific">Wenjunlia tyrosinilytica</name>
    <dbReference type="NCBI Taxonomy" id="1544741"/>
    <lineage>
        <taxon>Bacteria</taxon>
        <taxon>Bacillati</taxon>
        <taxon>Actinomycetota</taxon>
        <taxon>Actinomycetes</taxon>
        <taxon>Kitasatosporales</taxon>
        <taxon>Streptomycetaceae</taxon>
        <taxon>Wenjunlia</taxon>
    </lineage>
</organism>
<proteinExistence type="inferred from homology"/>
<protein>
    <recommendedName>
        <fullName evidence="3">threonine ammonia-lyase</fullName>
        <ecNumber evidence="3">4.3.1.19</ecNumber>
    </recommendedName>
</protein>
<sequence length="407" mass="42248">MNDRSAITLDDVRGAHKMLSGVARVTAMEGSRHLSGLVGAPVHLKCENLQRTGSFKVRGAYVRIAGLSQVERAVGVVAASAGNHAQGVALAASLLGVHSTVFMPVGAPLPKVAATREYGAEVRLHGQVVDEALAAARRYAEETGAVFIHPFDHPDVVTGQGTVGLEILEQCPEVRTIVVGVGGGGLIAGIAIAVKSLRPDVRVIGVQAEGAAAYPPSLAVRRPVELESVSTMADGIAVGRPGDVPFKIIGELVDEVRTVSEDALSSALLLCLERAKLVVEPAGAAPVAALQSDPKAFEGPVVAVLSGGNVDPLLLQRVLRHGMAAAGRYLSLRLRLSDRPGALANLLAVLSEVDANVLDVGHARTDPRLGVTEAEVELHLETKGPGHCASVVKALREAGYTVLRPQS</sequence>
<evidence type="ECO:0000256" key="1">
    <source>
        <dbReference type="ARBA" id="ARBA00001933"/>
    </source>
</evidence>
<dbReference type="InterPro" id="IPR036052">
    <property type="entry name" value="TrpB-like_PALP_sf"/>
</dbReference>
<keyword evidence="8" id="KW-1185">Reference proteome</keyword>
<dbReference type="FunFam" id="3.40.50.1100:FF:000045">
    <property type="entry name" value="Threonine ammonia-lyase"/>
    <property type="match status" value="1"/>
</dbReference>
<dbReference type="GO" id="GO:0009097">
    <property type="term" value="P:isoleucine biosynthetic process"/>
    <property type="evidence" value="ECO:0007669"/>
    <property type="project" value="TreeGrafter"/>
</dbReference>
<name>A0A917ZJP2_9ACTN</name>
<keyword evidence="5" id="KW-0456">Lyase</keyword>
<comment type="cofactor">
    <cofactor evidence="1">
        <name>pyridoxal 5'-phosphate</name>
        <dbReference type="ChEBI" id="CHEBI:597326"/>
    </cofactor>
</comment>
<keyword evidence="4" id="KW-0663">Pyridoxal phosphate</keyword>
<evidence type="ECO:0000256" key="3">
    <source>
        <dbReference type="ARBA" id="ARBA00012096"/>
    </source>
</evidence>
<dbReference type="InterPro" id="IPR005789">
    <property type="entry name" value="Thr_deHydtase_catblc"/>
</dbReference>
<dbReference type="GO" id="GO:0006565">
    <property type="term" value="P:L-serine catabolic process"/>
    <property type="evidence" value="ECO:0007669"/>
    <property type="project" value="TreeGrafter"/>
</dbReference>
<evidence type="ECO:0000313" key="7">
    <source>
        <dbReference type="EMBL" id="GGO83042.1"/>
    </source>
</evidence>
<dbReference type="SUPFAM" id="SSF53686">
    <property type="entry name" value="Tryptophan synthase beta subunit-like PLP-dependent enzymes"/>
    <property type="match status" value="1"/>
</dbReference>
<dbReference type="PANTHER" id="PTHR48078:SF6">
    <property type="entry name" value="L-THREONINE DEHYDRATASE CATABOLIC TDCB"/>
    <property type="match status" value="1"/>
</dbReference>
<evidence type="ECO:0000259" key="6">
    <source>
        <dbReference type="PROSITE" id="PS51671"/>
    </source>
</evidence>
<dbReference type="GO" id="GO:0004794">
    <property type="term" value="F:threonine deaminase activity"/>
    <property type="evidence" value="ECO:0007669"/>
    <property type="project" value="UniProtKB-EC"/>
</dbReference>
<dbReference type="CDD" id="cd04886">
    <property type="entry name" value="ACT_ThrD-II-like"/>
    <property type="match status" value="1"/>
</dbReference>
<dbReference type="Gene3D" id="3.40.50.1100">
    <property type="match status" value="2"/>
</dbReference>
<dbReference type="Proteomes" id="UP000641932">
    <property type="component" value="Unassembled WGS sequence"/>
</dbReference>
<accession>A0A917ZJP2</accession>
<dbReference type="EMBL" id="BMMS01000004">
    <property type="protein sequence ID" value="GGO83042.1"/>
    <property type="molecule type" value="Genomic_DNA"/>
</dbReference>
<dbReference type="SUPFAM" id="SSF55021">
    <property type="entry name" value="ACT-like"/>
    <property type="match status" value="1"/>
</dbReference>
<dbReference type="PROSITE" id="PS51671">
    <property type="entry name" value="ACT"/>
    <property type="match status" value="1"/>
</dbReference>
<evidence type="ECO:0000256" key="2">
    <source>
        <dbReference type="ARBA" id="ARBA00010869"/>
    </source>
</evidence>
<gene>
    <name evidence="7" type="ORF">GCM10012280_11060</name>
</gene>
<dbReference type="InterPro" id="IPR002912">
    <property type="entry name" value="ACT_dom"/>
</dbReference>
<dbReference type="EC" id="4.3.1.19" evidence="3"/>
<dbReference type="InterPro" id="IPR045865">
    <property type="entry name" value="ACT-like_dom_sf"/>
</dbReference>
<dbReference type="PANTHER" id="PTHR48078">
    <property type="entry name" value="THREONINE DEHYDRATASE, MITOCHONDRIAL-RELATED"/>
    <property type="match status" value="1"/>
</dbReference>
<dbReference type="FunFam" id="3.40.50.1100:FF:000007">
    <property type="entry name" value="L-threonine dehydratase catabolic TdcB"/>
    <property type="match status" value="1"/>
</dbReference>
<dbReference type="AlphaFoldDB" id="A0A917ZJP2"/>
<evidence type="ECO:0000256" key="5">
    <source>
        <dbReference type="ARBA" id="ARBA00023239"/>
    </source>
</evidence>
<dbReference type="GO" id="GO:0003941">
    <property type="term" value="F:L-serine ammonia-lyase activity"/>
    <property type="evidence" value="ECO:0007669"/>
    <property type="project" value="TreeGrafter"/>
</dbReference>
<reference evidence="7" key="2">
    <citation type="submission" date="2020-09" db="EMBL/GenBank/DDBJ databases">
        <authorList>
            <person name="Sun Q."/>
            <person name="Zhou Y."/>
        </authorList>
    </citation>
    <scope>NUCLEOTIDE SEQUENCE</scope>
    <source>
        <strain evidence="7">CGMCC 4.7201</strain>
    </source>
</reference>
<evidence type="ECO:0000313" key="8">
    <source>
        <dbReference type="Proteomes" id="UP000641932"/>
    </source>
</evidence>